<sequence>MNIFFKSVLFSLTSFILIGCIEKNQKDITVSGSITDNLSGQPIENAKVTVLCWYDAGWEKLDYESQDLMTDPNGLYEVTFKEGYKVIVASVAPEHKKVMYQLNTLSDSRIKVDLELPRDSISKNTAVINLKDYILSDVNSW</sequence>
<dbReference type="SUPFAM" id="SSF49464">
    <property type="entry name" value="Carboxypeptidase regulatory domain-like"/>
    <property type="match status" value="1"/>
</dbReference>
<evidence type="ECO:0008006" key="3">
    <source>
        <dbReference type="Google" id="ProtNLM"/>
    </source>
</evidence>
<proteinExistence type="predicted"/>
<evidence type="ECO:0000313" key="1">
    <source>
        <dbReference type="EMBL" id="GAA4309945.1"/>
    </source>
</evidence>
<name>A0ABP8FSP1_9BACT</name>
<keyword evidence="2" id="KW-1185">Reference proteome</keyword>
<dbReference type="Gene3D" id="2.60.40.1120">
    <property type="entry name" value="Carboxypeptidase-like, regulatory domain"/>
    <property type="match status" value="1"/>
</dbReference>
<accession>A0ABP8FSP1</accession>
<comment type="caution">
    <text evidence="1">The sequence shown here is derived from an EMBL/GenBank/DDBJ whole genome shotgun (WGS) entry which is preliminary data.</text>
</comment>
<dbReference type="RefSeq" id="WP_345167225.1">
    <property type="nucleotide sequence ID" value="NZ_BAABGX010000002.1"/>
</dbReference>
<gene>
    <name evidence="1" type="ORF">GCM10023183_27460</name>
</gene>
<protein>
    <recommendedName>
        <fullName evidence="3">Carboxypeptidase regulatory-like domain-containing protein</fullName>
    </recommendedName>
</protein>
<dbReference type="InterPro" id="IPR008969">
    <property type="entry name" value="CarboxyPept-like_regulatory"/>
</dbReference>
<dbReference type="EMBL" id="BAABGX010000002">
    <property type="protein sequence ID" value="GAA4309945.1"/>
    <property type="molecule type" value="Genomic_DNA"/>
</dbReference>
<organism evidence="1 2">
    <name type="scientific">Nibribacter koreensis</name>
    <dbReference type="NCBI Taxonomy" id="1084519"/>
    <lineage>
        <taxon>Bacteria</taxon>
        <taxon>Pseudomonadati</taxon>
        <taxon>Bacteroidota</taxon>
        <taxon>Cytophagia</taxon>
        <taxon>Cytophagales</taxon>
        <taxon>Hymenobacteraceae</taxon>
        <taxon>Nibribacter</taxon>
    </lineage>
</organism>
<evidence type="ECO:0000313" key="2">
    <source>
        <dbReference type="Proteomes" id="UP001501844"/>
    </source>
</evidence>
<reference evidence="2" key="1">
    <citation type="journal article" date="2019" name="Int. J. Syst. Evol. Microbiol.">
        <title>The Global Catalogue of Microorganisms (GCM) 10K type strain sequencing project: providing services to taxonomists for standard genome sequencing and annotation.</title>
        <authorList>
            <consortium name="The Broad Institute Genomics Platform"/>
            <consortium name="The Broad Institute Genome Sequencing Center for Infectious Disease"/>
            <person name="Wu L."/>
            <person name="Ma J."/>
        </authorList>
    </citation>
    <scope>NUCLEOTIDE SEQUENCE [LARGE SCALE GENOMIC DNA]</scope>
    <source>
        <strain evidence="2">JCM 17917</strain>
    </source>
</reference>
<dbReference type="Proteomes" id="UP001501844">
    <property type="component" value="Unassembled WGS sequence"/>
</dbReference>
<dbReference type="PROSITE" id="PS51257">
    <property type="entry name" value="PROKAR_LIPOPROTEIN"/>
    <property type="match status" value="1"/>
</dbReference>